<name>A0A161YPG6_9GAMM</name>
<keyword evidence="1" id="KW-0732">Signal</keyword>
<dbReference type="SUPFAM" id="SSF101898">
    <property type="entry name" value="NHL repeat"/>
    <property type="match status" value="1"/>
</dbReference>
<dbReference type="RefSeq" id="WP_063381910.1">
    <property type="nucleotide sequence ID" value="NZ_AUXX01000031.1"/>
</dbReference>
<evidence type="ECO:0000256" key="1">
    <source>
        <dbReference type="SAM" id="SignalP"/>
    </source>
</evidence>
<proteinExistence type="predicted"/>
<feature type="signal peptide" evidence="1">
    <location>
        <begin position="1"/>
        <end position="27"/>
    </location>
</feature>
<dbReference type="PATRIC" id="fig|1365257.3.peg.3466"/>
<protein>
    <recommendedName>
        <fullName evidence="4">6-bladed beta-propeller</fullName>
    </recommendedName>
</protein>
<sequence>MERRSFLKSSVSVCAASTFLSAGPLWADTHDSNEVSYTQRLTGSDLNSLHINPPSSLLENPQNTLVKVQLKPIVARRYSSNVYILFELSKHISVYDNLGEKISEIPFPNALGHIKDFAIDERHQRIFVASRNAYSIHVLDFSGQLINTFGNYGIELPHQVSGIKSITSDNRGFLHILNSYTNDVKVFDGQGVYQFSYRPKSLTKNTTLSSIDGYQTIRLSGGKFKDIVYTLNVDGKTIG</sequence>
<dbReference type="EMBL" id="AUXX01000031">
    <property type="protein sequence ID" value="KZN63867.1"/>
    <property type="molecule type" value="Genomic_DNA"/>
</dbReference>
<evidence type="ECO:0000313" key="2">
    <source>
        <dbReference type="EMBL" id="KZN63867.1"/>
    </source>
</evidence>
<organism evidence="2 3">
    <name type="scientific">Pseudoalteromonas luteoviolacea S4060-1</name>
    <dbReference type="NCBI Taxonomy" id="1365257"/>
    <lineage>
        <taxon>Bacteria</taxon>
        <taxon>Pseudomonadati</taxon>
        <taxon>Pseudomonadota</taxon>
        <taxon>Gammaproteobacteria</taxon>
        <taxon>Alteromonadales</taxon>
        <taxon>Pseudoalteromonadaceae</taxon>
        <taxon>Pseudoalteromonas</taxon>
    </lineage>
</organism>
<dbReference type="Gene3D" id="2.120.10.30">
    <property type="entry name" value="TolB, C-terminal domain"/>
    <property type="match status" value="1"/>
</dbReference>
<accession>A0A161YPG6</accession>
<gene>
    <name evidence="2" type="ORF">N478_23250</name>
</gene>
<evidence type="ECO:0008006" key="4">
    <source>
        <dbReference type="Google" id="ProtNLM"/>
    </source>
</evidence>
<dbReference type="AlphaFoldDB" id="A0A161YPG6"/>
<feature type="chain" id="PRO_5007829981" description="6-bladed beta-propeller" evidence="1">
    <location>
        <begin position="28"/>
        <end position="239"/>
    </location>
</feature>
<dbReference type="InterPro" id="IPR011042">
    <property type="entry name" value="6-blade_b-propeller_TolB-like"/>
</dbReference>
<dbReference type="Proteomes" id="UP000076661">
    <property type="component" value="Unassembled WGS sequence"/>
</dbReference>
<evidence type="ECO:0000313" key="3">
    <source>
        <dbReference type="Proteomes" id="UP000076661"/>
    </source>
</evidence>
<comment type="caution">
    <text evidence="2">The sequence shown here is derived from an EMBL/GenBank/DDBJ whole genome shotgun (WGS) entry which is preliminary data.</text>
</comment>
<reference evidence="2 3" key="1">
    <citation type="submission" date="2013-07" db="EMBL/GenBank/DDBJ databases">
        <title>Comparative Genomic and Metabolomic Analysis of Twelve Strains of Pseudoalteromonas luteoviolacea.</title>
        <authorList>
            <person name="Vynne N.G."/>
            <person name="Mansson M."/>
            <person name="Gram L."/>
        </authorList>
    </citation>
    <scope>NUCLEOTIDE SEQUENCE [LARGE SCALE GENOMIC DNA]</scope>
    <source>
        <strain evidence="2 3">S4060-1</strain>
    </source>
</reference>